<organism evidence="1 2">
    <name type="scientific">Mya arenaria</name>
    <name type="common">Soft-shell clam</name>
    <dbReference type="NCBI Taxonomy" id="6604"/>
    <lineage>
        <taxon>Eukaryota</taxon>
        <taxon>Metazoa</taxon>
        <taxon>Spiralia</taxon>
        <taxon>Lophotrochozoa</taxon>
        <taxon>Mollusca</taxon>
        <taxon>Bivalvia</taxon>
        <taxon>Autobranchia</taxon>
        <taxon>Heteroconchia</taxon>
        <taxon>Euheterodonta</taxon>
        <taxon>Imparidentia</taxon>
        <taxon>Neoheterodontei</taxon>
        <taxon>Myida</taxon>
        <taxon>Myoidea</taxon>
        <taxon>Myidae</taxon>
        <taxon>Mya</taxon>
    </lineage>
</organism>
<evidence type="ECO:0000313" key="1">
    <source>
        <dbReference type="EMBL" id="WAR22043.1"/>
    </source>
</evidence>
<accession>A0ABY7FMY7</accession>
<evidence type="ECO:0000313" key="2">
    <source>
        <dbReference type="Proteomes" id="UP001164746"/>
    </source>
</evidence>
<sequence length="177" mass="20240">MLRHRVSLLLINPVRNQDLFDRLSYVFGKPLTRDKYRPSSKKHGDFDEESEDHDKQNRDIFKVKYINVRDASSAGNVTSLDVYSVPTHLTASRRKPSRTSWPAKHIPVGINWRKHLDCMSEDVFAASPMLRFHTFLLSADTTYHLSVSIVICTGNTQLYGLCVQLVVVQGKMQRHGA</sequence>
<dbReference type="EMBL" id="CP111023">
    <property type="protein sequence ID" value="WAR22043.1"/>
    <property type="molecule type" value="Genomic_DNA"/>
</dbReference>
<keyword evidence="2" id="KW-1185">Reference proteome</keyword>
<gene>
    <name evidence="1" type="ORF">MAR_016017</name>
</gene>
<reference evidence="1" key="1">
    <citation type="submission" date="2022-11" db="EMBL/GenBank/DDBJ databases">
        <title>Centuries of genome instability and evolution in soft-shell clam transmissible cancer (bioRxiv).</title>
        <authorList>
            <person name="Hart S.F.M."/>
            <person name="Yonemitsu M.A."/>
            <person name="Giersch R.M."/>
            <person name="Beal B.F."/>
            <person name="Arriagada G."/>
            <person name="Davis B.W."/>
            <person name="Ostrander E.A."/>
            <person name="Goff S.P."/>
            <person name="Metzger M.J."/>
        </authorList>
    </citation>
    <scope>NUCLEOTIDE SEQUENCE</scope>
    <source>
        <strain evidence="1">MELC-2E11</strain>
        <tissue evidence="1">Siphon/mantle</tissue>
    </source>
</reference>
<proteinExistence type="predicted"/>
<dbReference type="Proteomes" id="UP001164746">
    <property type="component" value="Chromosome 12"/>
</dbReference>
<protein>
    <submittedName>
        <fullName evidence="1">Uncharacterized protein</fullName>
    </submittedName>
</protein>
<name>A0ABY7FMY7_MYAAR</name>